<dbReference type="RefSeq" id="WP_171244345.1">
    <property type="nucleotide sequence ID" value="NZ_JABEPQ010000003.1"/>
</dbReference>
<feature type="region of interest" description="Disordered" evidence="8">
    <location>
        <begin position="471"/>
        <end position="493"/>
    </location>
</feature>
<keyword evidence="5 9" id="KW-0812">Transmembrane</keyword>
<feature type="transmembrane region" description="Helical" evidence="9">
    <location>
        <begin position="227"/>
        <end position="245"/>
    </location>
</feature>
<evidence type="ECO:0000256" key="5">
    <source>
        <dbReference type="ARBA" id="ARBA00022692"/>
    </source>
</evidence>
<evidence type="ECO:0000256" key="8">
    <source>
        <dbReference type="SAM" id="MobiDB-lite"/>
    </source>
</evidence>
<reference evidence="11 12" key="1">
    <citation type="submission" date="2020-04" db="EMBL/GenBank/DDBJ databases">
        <title>Knoellia sp. isolate from air conditioner.</title>
        <authorList>
            <person name="Chea S."/>
            <person name="Kim D.-U."/>
        </authorList>
    </citation>
    <scope>NUCLEOTIDE SEQUENCE [LARGE SCALE GENOMIC DNA]</scope>
    <source>
        <strain evidence="11 12">DB2414S</strain>
    </source>
</reference>
<evidence type="ECO:0000256" key="2">
    <source>
        <dbReference type="ARBA" id="ARBA00008537"/>
    </source>
</evidence>
<dbReference type="CDD" id="cd17503">
    <property type="entry name" value="MFS_LmrB_MDR_like"/>
    <property type="match status" value="1"/>
</dbReference>
<evidence type="ECO:0000259" key="10">
    <source>
        <dbReference type="PROSITE" id="PS50850"/>
    </source>
</evidence>
<dbReference type="Pfam" id="PF07690">
    <property type="entry name" value="MFS_1"/>
    <property type="match status" value="1"/>
</dbReference>
<name>A0A849HIG5_9MICO</name>
<evidence type="ECO:0000256" key="9">
    <source>
        <dbReference type="SAM" id="Phobius"/>
    </source>
</evidence>
<dbReference type="Proteomes" id="UP000588586">
    <property type="component" value="Unassembled WGS sequence"/>
</dbReference>
<dbReference type="NCBIfam" id="TIGR00711">
    <property type="entry name" value="efflux_EmrB"/>
    <property type="match status" value="1"/>
</dbReference>
<dbReference type="PRINTS" id="PR01036">
    <property type="entry name" value="TCRTETB"/>
</dbReference>
<feature type="transmembrane region" description="Helical" evidence="9">
    <location>
        <begin position="7"/>
        <end position="29"/>
    </location>
</feature>
<keyword evidence="7 9" id="KW-0472">Membrane</keyword>
<comment type="similarity">
    <text evidence="2">Belongs to the major facilitator superfamily. EmrB family.</text>
</comment>
<dbReference type="GO" id="GO:0022857">
    <property type="term" value="F:transmembrane transporter activity"/>
    <property type="evidence" value="ECO:0007669"/>
    <property type="project" value="InterPro"/>
</dbReference>
<accession>A0A849HIG5</accession>
<keyword evidence="4" id="KW-1003">Cell membrane</keyword>
<feature type="transmembrane region" description="Helical" evidence="9">
    <location>
        <begin position="136"/>
        <end position="157"/>
    </location>
</feature>
<gene>
    <name evidence="11" type="ORF">HJG52_14555</name>
</gene>
<evidence type="ECO:0000313" key="11">
    <source>
        <dbReference type="EMBL" id="NNM47218.1"/>
    </source>
</evidence>
<protein>
    <submittedName>
        <fullName evidence="11">Multidrug efflux MFS transporter</fullName>
    </submittedName>
</protein>
<feature type="domain" description="Major facilitator superfamily (MFS) profile" evidence="10">
    <location>
        <begin position="11"/>
        <end position="468"/>
    </location>
</feature>
<evidence type="ECO:0000256" key="1">
    <source>
        <dbReference type="ARBA" id="ARBA00004651"/>
    </source>
</evidence>
<comment type="caution">
    <text evidence="11">The sequence shown here is derived from an EMBL/GenBank/DDBJ whole genome shotgun (WGS) entry which is preliminary data.</text>
</comment>
<feature type="transmembrane region" description="Helical" evidence="9">
    <location>
        <begin position="196"/>
        <end position="215"/>
    </location>
</feature>
<dbReference type="SUPFAM" id="SSF103473">
    <property type="entry name" value="MFS general substrate transporter"/>
    <property type="match status" value="1"/>
</dbReference>
<evidence type="ECO:0000256" key="7">
    <source>
        <dbReference type="ARBA" id="ARBA00023136"/>
    </source>
</evidence>
<feature type="transmembrane region" description="Helical" evidence="9">
    <location>
        <begin position="76"/>
        <end position="94"/>
    </location>
</feature>
<keyword evidence="3" id="KW-0813">Transport</keyword>
<dbReference type="PANTHER" id="PTHR42718">
    <property type="entry name" value="MAJOR FACILITATOR SUPERFAMILY MULTIDRUG TRANSPORTER MFSC"/>
    <property type="match status" value="1"/>
</dbReference>
<dbReference type="InterPro" id="IPR020846">
    <property type="entry name" value="MFS_dom"/>
</dbReference>
<dbReference type="InterPro" id="IPR011701">
    <property type="entry name" value="MFS"/>
</dbReference>
<dbReference type="Gene3D" id="1.20.1720.10">
    <property type="entry name" value="Multidrug resistance protein D"/>
    <property type="match status" value="1"/>
</dbReference>
<dbReference type="PANTHER" id="PTHR42718:SF9">
    <property type="entry name" value="MAJOR FACILITATOR SUPERFAMILY MULTIDRUG TRANSPORTER MFSC"/>
    <property type="match status" value="1"/>
</dbReference>
<feature type="transmembrane region" description="Helical" evidence="9">
    <location>
        <begin position="401"/>
        <end position="420"/>
    </location>
</feature>
<evidence type="ECO:0000256" key="4">
    <source>
        <dbReference type="ARBA" id="ARBA00022475"/>
    </source>
</evidence>
<evidence type="ECO:0000313" key="12">
    <source>
        <dbReference type="Proteomes" id="UP000588586"/>
    </source>
</evidence>
<feature type="transmembrane region" description="Helical" evidence="9">
    <location>
        <begin position="440"/>
        <end position="463"/>
    </location>
</feature>
<feature type="transmembrane region" description="Helical" evidence="9">
    <location>
        <begin position="301"/>
        <end position="318"/>
    </location>
</feature>
<dbReference type="PROSITE" id="PS50850">
    <property type="entry name" value="MFS"/>
    <property type="match status" value="1"/>
</dbReference>
<evidence type="ECO:0000256" key="6">
    <source>
        <dbReference type="ARBA" id="ARBA00022989"/>
    </source>
</evidence>
<feature type="transmembrane region" description="Helical" evidence="9">
    <location>
        <begin position="360"/>
        <end position="380"/>
    </location>
</feature>
<dbReference type="GO" id="GO:0005886">
    <property type="term" value="C:plasma membrane"/>
    <property type="evidence" value="ECO:0007669"/>
    <property type="project" value="UniProtKB-SubCell"/>
</dbReference>
<sequence>MFRSVPYKWLVATAFVMALFMEILDMTVLNTALPILGEHFDAETSTLQWLVTGYLVSLAVFIPASGWVADRFGDKNTFVLALAIYTAASLWAGFANSVTELLIARVTQGVGGGLLTPVGTAMLFRAFPPHERARASAVLAIPTTLAPALGPVLGGWLADNISWRWVFLLKVPIGIIGLVFSAVALRKGVRTARERLDVLGFLTGGAGLATLLVGLERGAREGWSDRPTLALVSAGVLLVIAFVVTERRVQFPMIDLKLLGNRMFRLGNIIMLPAAGATMGALFVVPLMVQTSMGLSATESGLLTMWQAIGMLVVLPFTNRVFQRVGPRRMLAGGFAVITLSQVGLALVEAESSLWLIRSAMFLMGMAGAFIMVPVQAAAFSSITPLETARASALFSTTRQVAASVGVALLATTLTVRMTSHLADLAVDASATTRTAAAFAAYQDVFVVSALIAAFGVAVSLLVRDHEAAASRGPAPVPADPIEPAVEPVEATS</sequence>
<dbReference type="InterPro" id="IPR004638">
    <property type="entry name" value="EmrB-like"/>
</dbReference>
<keyword evidence="6 9" id="KW-1133">Transmembrane helix</keyword>
<dbReference type="AlphaFoldDB" id="A0A849HIG5"/>
<feature type="transmembrane region" description="Helical" evidence="9">
    <location>
        <begin position="266"/>
        <end position="289"/>
    </location>
</feature>
<comment type="subcellular location">
    <subcellularLocation>
        <location evidence="1">Cell membrane</location>
        <topology evidence="1">Multi-pass membrane protein</topology>
    </subcellularLocation>
</comment>
<feature type="transmembrane region" description="Helical" evidence="9">
    <location>
        <begin position="330"/>
        <end position="348"/>
    </location>
</feature>
<dbReference type="Gene3D" id="1.20.1250.20">
    <property type="entry name" value="MFS general substrate transporter like domains"/>
    <property type="match status" value="1"/>
</dbReference>
<keyword evidence="12" id="KW-1185">Reference proteome</keyword>
<feature type="transmembrane region" description="Helical" evidence="9">
    <location>
        <begin position="163"/>
        <end position="184"/>
    </location>
</feature>
<feature type="transmembrane region" description="Helical" evidence="9">
    <location>
        <begin position="49"/>
        <end position="69"/>
    </location>
</feature>
<proteinExistence type="inferred from homology"/>
<evidence type="ECO:0000256" key="3">
    <source>
        <dbReference type="ARBA" id="ARBA00022448"/>
    </source>
</evidence>
<dbReference type="InterPro" id="IPR036259">
    <property type="entry name" value="MFS_trans_sf"/>
</dbReference>
<dbReference type="EMBL" id="JABEPQ010000003">
    <property type="protein sequence ID" value="NNM47218.1"/>
    <property type="molecule type" value="Genomic_DNA"/>
</dbReference>
<feature type="transmembrane region" description="Helical" evidence="9">
    <location>
        <begin position="106"/>
        <end position="124"/>
    </location>
</feature>
<organism evidence="11 12">
    <name type="scientific">Knoellia koreensis</name>
    <dbReference type="NCBI Taxonomy" id="2730921"/>
    <lineage>
        <taxon>Bacteria</taxon>
        <taxon>Bacillati</taxon>
        <taxon>Actinomycetota</taxon>
        <taxon>Actinomycetes</taxon>
        <taxon>Micrococcales</taxon>
        <taxon>Intrasporangiaceae</taxon>
        <taxon>Knoellia</taxon>
    </lineage>
</organism>